<evidence type="ECO:0000313" key="2">
    <source>
        <dbReference type="Proteomes" id="UP001056436"/>
    </source>
</evidence>
<organism evidence="1 2">
    <name type="scientific">Colletotrichum abscissum</name>
    <dbReference type="NCBI Taxonomy" id="1671311"/>
    <lineage>
        <taxon>Eukaryota</taxon>
        <taxon>Fungi</taxon>
        <taxon>Dikarya</taxon>
        <taxon>Ascomycota</taxon>
        <taxon>Pezizomycotina</taxon>
        <taxon>Sordariomycetes</taxon>
        <taxon>Hypocreomycetidae</taxon>
        <taxon>Glomerellales</taxon>
        <taxon>Glomerellaceae</taxon>
        <taxon>Colletotrichum</taxon>
        <taxon>Colletotrichum acutatum species complex</taxon>
    </lineage>
</organism>
<reference evidence="1" key="1">
    <citation type="submission" date="2019-01" db="EMBL/GenBank/DDBJ databases">
        <title>Colletotrichum abscissum LGMF1257.</title>
        <authorList>
            <person name="Baroncelli R."/>
        </authorList>
    </citation>
    <scope>NUCLEOTIDE SEQUENCE</scope>
    <source>
        <strain evidence="1">Ca142</strain>
    </source>
</reference>
<evidence type="ECO:0000313" key="1">
    <source>
        <dbReference type="EMBL" id="KAI3541926.1"/>
    </source>
</evidence>
<dbReference type="EMBL" id="SDAQ01000081">
    <property type="protein sequence ID" value="KAI3541926.1"/>
    <property type="molecule type" value="Genomic_DNA"/>
</dbReference>
<gene>
    <name evidence="1" type="ORF">CABS02_10606</name>
</gene>
<comment type="caution">
    <text evidence="1">The sequence shown here is derived from an EMBL/GenBank/DDBJ whole genome shotgun (WGS) entry which is preliminary data.</text>
</comment>
<dbReference type="AlphaFoldDB" id="A0A9Q0AZJ8"/>
<proteinExistence type="predicted"/>
<sequence length="130" mass="14506">MAYRSVLHDSIPSTAPFDTDPSFQATNGPLHWAAYTWWRNPPTDNCFPQRRLFLCCPLSLTLVQEEKKKTSTPRTSLHLVILGSGPARRLGGMRLCSTCGGPTSWISFSGPLKPQRTSVSQQTSGLWYSY</sequence>
<keyword evidence="2" id="KW-1185">Reference proteome</keyword>
<name>A0A9Q0AZJ8_9PEZI</name>
<protein>
    <submittedName>
        <fullName evidence="1">Uncharacterized protein</fullName>
    </submittedName>
</protein>
<accession>A0A9Q0AZJ8</accession>
<dbReference type="Proteomes" id="UP001056436">
    <property type="component" value="Unassembled WGS sequence"/>
</dbReference>